<dbReference type="Proteomes" id="UP000235145">
    <property type="component" value="Unassembled WGS sequence"/>
</dbReference>
<feature type="domain" description="At2g35280-like TPR" evidence="1">
    <location>
        <begin position="113"/>
        <end position="156"/>
    </location>
</feature>
<evidence type="ECO:0000313" key="2">
    <source>
        <dbReference type="EMBL" id="KAJ0216826.1"/>
    </source>
</evidence>
<sequence>MFLMSCRRFSSSTIQNVSNLPDDKTTNEHLNPQIVEGNISNTRIFHLLDDLPIEIFSRIIVIAGLESAKDSISRRLCVYKILKFKEDVCSGGDPQVFRTTSLHMIEVMGPKHPNVDLFIRTCAFHNNIEAMFRQGMVECFSNGNFEVGVPLLKEAAVTPRKPEAETFPGLTPR</sequence>
<protein>
    <recommendedName>
        <fullName evidence="1">At2g35280-like TPR domain-containing protein</fullName>
    </recommendedName>
</protein>
<proteinExistence type="predicted"/>
<organism evidence="2 3">
    <name type="scientific">Lactuca sativa</name>
    <name type="common">Garden lettuce</name>
    <dbReference type="NCBI Taxonomy" id="4236"/>
    <lineage>
        <taxon>Eukaryota</taxon>
        <taxon>Viridiplantae</taxon>
        <taxon>Streptophyta</taxon>
        <taxon>Embryophyta</taxon>
        <taxon>Tracheophyta</taxon>
        <taxon>Spermatophyta</taxon>
        <taxon>Magnoliopsida</taxon>
        <taxon>eudicotyledons</taxon>
        <taxon>Gunneridae</taxon>
        <taxon>Pentapetalae</taxon>
        <taxon>asterids</taxon>
        <taxon>campanulids</taxon>
        <taxon>Asterales</taxon>
        <taxon>Asteraceae</taxon>
        <taxon>Cichorioideae</taxon>
        <taxon>Cichorieae</taxon>
        <taxon>Lactucinae</taxon>
        <taxon>Lactuca</taxon>
    </lineage>
</organism>
<evidence type="ECO:0000313" key="3">
    <source>
        <dbReference type="Proteomes" id="UP000235145"/>
    </source>
</evidence>
<reference evidence="2 3" key="1">
    <citation type="journal article" date="2017" name="Nat. Commun.">
        <title>Genome assembly with in vitro proximity ligation data and whole-genome triplication in lettuce.</title>
        <authorList>
            <person name="Reyes-Chin-Wo S."/>
            <person name="Wang Z."/>
            <person name="Yang X."/>
            <person name="Kozik A."/>
            <person name="Arikit S."/>
            <person name="Song C."/>
            <person name="Xia L."/>
            <person name="Froenicke L."/>
            <person name="Lavelle D.O."/>
            <person name="Truco M.J."/>
            <person name="Xia R."/>
            <person name="Zhu S."/>
            <person name="Xu C."/>
            <person name="Xu H."/>
            <person name="Xu X."/>
            <person name="Cox K."/>
            <person name="Korf I."/>
            <person name="Meyers B.C."/>
            <person name="Michelmore R.W."/>
        </authorList>
    </citation>
    <scope>NUCLEOTIDE SEQUENCE [LARGE SCALE GENOMIC DNA]</scope>
    <source>
        <strain evidence="3">cv. Salinas</strain>
        <tissue evidence="2">Seedlings</tissue>
    </source>
</reference>
<dbReference type="Pfam" id="PF23310">
    <property type="entry name" value="TPR_27"/>
    <property type="match status" value="1"/>
</dbReference>
<evidence type="ECO:0000259" key="1">
    <source>
        <dbReference type="Pfam" id="PF23310"/>
    </source>
</evidence>
<gene>
    <name evidence="2" type="ORF">LSAT_V11C300136450</name>
</gene>
<dbReference type="EMBL" id="NBSK02000003">
    <property type="protein sequence ID" value="KAJ0216826.1"/>
    <property type="molecule type" value="Genomic_DNA"/>
</dbReference>
<name>A0A9R1W1U9_LACSA</name>
<dbReference type="InterPro" id="IPR057136">
    <property type="entry name" value="At2g35280_TPR_dom"/>
</dbReference>
<comment type="caution">
    <text evidence="2">The sequence shown here is derived from an EMBL/GenBank/DDBJ whole genome shotgun (WGS) entry which is preliminary data.</text>
</comment>
<dbReference type="AlphaFoldDB" id="A0A9R1W1U9"/>
<keyword evidence="3" id="KW-1185">Reference proteome</keyword>
<accession>A0A9R1W1U9</accession>